<evidence type="ECO:0000256" key="1">
    <source>
        <dbReference type="ARBA" id="ARBA00004651"/>
    </source>
</evidence>
<sequence length="131" mass="13882">MKNSKIDLGLLIIRIGFGLTMIAFHGLPKLMGGQEKWTAIGKSMQNLGIDFMPTVFGFSAGLAETVGSLLLMLGLWTRPAAVILAITMFVATANHLAKGDGLSGASHAIEFMVVYIAFAVMGPGKLSIDKK</sequence>
<keyword evidence="3" id="KW-1003">Cell membrane</keyword>
<reference evidence="9" key="1">
    <citation type="journal article" date="2019" name="Int. J. Syst. Evol. Microbiol.">
        <title>The Global Catalogue of Microorganisms (GCM) 10K type strain sequencing project: providing services to taxonomists for standard genome sequencing and annotation.</title>
        <authorList>
            <consortium name="The Broad Institute Genomics Platform"/>
            <consortium name="The Broad Institute Genome Sequencing Center for Infectious Disease"/>
            <person name="Wu L."/>
            <person name="Ma J."/>
        </authorList>
    </citation>
    <scope>NUCLEOTIDE SEQUENCE [LARGE SCALE GENOMIC DNA]</scope>
    <source>
        <strain evidence="9">CCUG 52468</strain>
    </source>
</reference>
<evidence type="ECO:0000256" key="5">
    <source>
        <dbReference type="ARBA" id="ARBA00022989"/>
    </source>
</evidence>
<organism evidence="8 9">
    <name type="scientific">Sphingobacterium daejeonense</name>
    <dbReference type="NCBI Taxonomy" id="371142"/>
    <lineage>
        <taxon>Bacteria</taxon>
        <taxon>Pseudomonadati</taxon>
        <taxon>Bacteroidota</taxon>
        <taxon>Sphingobacteriia</taxon>
        <taxon>Sphingobacteriales</taxon>
        <taxon>Sphingobacteriaceae</taxon>
        <taxon>Sphingobacterium</taxon>
    </lineage>
</organism>
<gene>
    <name evidence="8" type="ORF">ACFQ2C_10990</name>
</gene>
<proteinExistence type="inferred from homology"/>
<dbReference type="RefSeq" id="WP_138089566.1">
    <property type="nucleotide sequence ID" value="NZ_JBHTKY010000015.1"/>
</dbReference>
<evidence type="ECO:0000313" key="8">
    <source>
        <dbReference type="EMBL" id="MFD1166131.1"/>
    </source>
</evidence>
<dbReference type="PANTHER" id="PTHR33452:SF1">
    <property type="entry name" value="INNER MEMBRANE PROTEIN YPHA-RELATED"/>
    <property type="match status" value="1"/>
</dbReference>
<name>A0ABW3RLT8_9SPHI</name>
<comment type="caution">
    <text evidence="8">The sequence shown here is derived from an EMBL/GenBank/DDBJ whole genome shotgun (WGS) entry which is preliminary data.</text>
</comment>
<keyword evidence="6 7" id="KW-0472">Membrane</keyword>
<dbReference type="Pfam" id="PF07681">
    <property type="entry name" value="DoxX"/>
    <property type="match status" value="1"/>
</dbReference>
<evidence type="ECO:0000256" key="6">
    <source>
        <dbReference type="ARBA" id="ARBA00023136"/>
    </source>
</evidence>
<dbReference type="PANTHER" id="PTHR33452">
    <property type="entry name" value="OXIDOREDUCTASE CATD-RELATED"/>
    <property type="match status" value="1"/>
</dbReference>
<keyword evidence="4 7" id="KW-0812">Transmembrane</keyword>
<protein>
    <submittedName>
        <fullName evidence="8">DoxX family protein</fullName>
    </submittedName>
</protein>
<dbReference type="Proteomes" id="UP001597205">
    <property type="component" value="Unassembled WGS sequence"/>
</dbReference>
<evidence type="ECO:0000256" key="4">
    <source>
        <dbReference type="ARBA" id="ARBA00022692"/>
    </source>
</evidence>
<dbReference type="EMBL" id="JBHTKY010000015">
    <property type="protein sequence ID" value="MFD1166131.1"/>
    <property type="molecule type" value="Genomic_DNA"/>
</dbReference>
<comment type="similarity">
    <text evidence="2">Belongs to the DoxX family.</text>
</comment>
<feature type="transmembrane region" description="Helical" evidence="7">
    <location>
        <begin position="80"/>
        <end position="97"/>
    </location>
</feature>
<evidence type="ECO:0000256" key="2">
    <source>
        <dbReference type="ARBA" id="ARBA00006679"/>
    </source>
</evidence>
<dbReference type="InterPro" id="IPR032808">
    <property type="entry name" value="DoxX"/>
</dbReference>
<evidence type="ECO:0000313" key="9">
    <source>
        <dbReference type="Proteomes" id="UP001597205"/>
    </source>
</evidence>
<feature type="transmembrane region" description="Helical" evidence="7">
    <location>
        <begin position="109"/>
        <end position="128"/>
    </location>
</feature>
<accession>A0ABW3RLT8</accession>
<feature type="transmembrane region" description="Helical" evidence="7">
    <location>
        <begin position="12"/>
        <end position="31"/>
    </location>
</feature>
<evidence type="ECO:0000256" key="3">
    <source>
        <dbReference type="ARBA" id="ARBA00022475"/>
    </source>
</evidence>
<keyword evidence="5 7" id="KW-1133">Transmembrane helix</keyword>
<dbReference type="InterPro" id="IPR051907">
    <property type="entry name" value="DoxX-like_oxidoreductase"/>
</dbReference>
<keyword evidence="9" id="KW-1185">Reference proteome</keyword>
<comment type="subcellular location">
    <subcellularLocation>
        <location evidence="1">Cell membrane</location>
        <topology evidence="1">Multi-pass membrane protein</topology>
    </subcellularLocation>
</comment>
<evidence type="ECO:0000256" key="7">
    <source>
        <dbReference type="SAM" id="Phobius"/>
    </source>
</evidence>